<accession>A0A1C3P799</accession>
<dbReference type="AlphaFoldDB" id="A0A1C3P799"/>
<keyword evidence="2" id="KW-1185">Reference proteome</keyword>
<name>A0A1C3P799_9ACTN</name>
<proteinExistence type="predicted"/>
<organism evidence="1 2">
    <name type="scientific">Candidatus Protofrankia californiensis</name>
    <dbReference type="NCBI Taxonomy" id="1839754"/>
    <lineage>
        <taxon>Bacteria</taxon>
        <taxon>Bacillati</taxon>
        <taxon>Actinomycetota</taxon>
        <taxon>Actinomycetes</taxon>
        <taxon>Frankiales</taxon>
        <taxon>Frankiaceae</taxon>
        <taxon>Protofrankia</taxon>
    </lineage>
</organism>
<dbReference type="EMBL" id="FLUV01001948">
    <property type="protein sequence ID" value="SBW25734.1"/>
    <property type="molecule type" value="Genomic_DNA"/>
</dbReference>
<protein>
    <submittedName>
        <fullName evidence="1">Zinc finger SWIM domain-containing protein</fullName>
    </submittedName>
</protein>
<dbReference type="Proteomes" id="UP000199013">
    <property type="component" value="Unassembled WGS sequence"/>
</dbReference>
<reference evidence="2" key="1">
    <citation type="submission" date="2016-02" db="EMBL/GenBank/DDBJ databases">
        <authorList>
            <person name="Wibberg D."/>
        </authorList>
    </citation>
    <scope>NUCLEOTIDE SEQUENCE [LARGE SCALE GENOMIC DNA]</scope>
</reference>
<sequence length="304" mass="32340">MAVTVDVNALLAEVGPEAARRGRESVADGRVSGLAAVNGGVRATVTDREGNRSNVSVVIVGRTLVGDCDRDNRPDGTLCEHAVAVVVAALDAGITWTVTADVAGAAVGLNKNERMVAEAAAALTRIELIGLVVEQASADRLFAGKVLRRAGRLSPAGPAELDRARRLVRDAAAIPDSHRQWDFYDLVRAGVAMAEELELLAVRPPTAEVLALVEDAIGVWDGLSGYLYDAWETYETEPSEIGERLADVHLDLCEELRPDPVELGRRLAELVEAAEVESFLDAPEGYADILGEEGLDAYDAALDH</sequence>
<evidence type="ECO:0000313" key="1">
    <source>
        <dbReference type="EMBL" id="SBW25734.1"/>
    </source>
</evidence>
<gene>
    <name evidence="1" type="ORF">FDG2_4662</name>
</gene>
<evidence type="ECO:0000313" key="2">
    <source>
        <dbReference type="Proteomes" id="UP000199013"/>
    </source>
</evidence>